<organism evidence="3 4">
    <name type="scientific">Cavenderia fasciculata</name>
    <name type="common">Slime mold</name>
    <name type="synonym">Dictyostelium fasciculatum</name>
    <dbReference type="NCBI Taxonomy" id="261658"/>
    <lineage>
        <taxon>Eukaryota</taxon>
        <taxon>Amoebozoa</taxon>
        <taxon>Evosea</taxon>
        <taxon>Eumycetozoa</taxon>
        <taxon>Dictyostelia</taxon>
        <taxon>Acytosteliales</taxon>
        <taxon>Cavenderiaceae</taxon>
        <taxon>Cavenderia</taxon>
    </lineage>
</organism>
<dbReference type="Proteomes" id="UP000007797">
    <property type="component" value="Unassembled WGS sequence"/>
</dbReference>
<dbReference type="OMA" id="LKVCHQK"/>
<accession>F4PS57</accession>
<dbReference type="EMBL" id="GL883010">
    <property type="protein sequence ID" value="EGG21440.1"/>
    <property type="molecule type" value="Genomic_DNA"/>
</dbReference>
<dbReference type="PANTHER" id="PTHR36127">
    <property type="entry name" value="EXPRESSED PROTEIN"/>
    <property type="match status" value="1"/>
</dbReference>
<feature type="region of interest" description="Disordered" evidence="1">
    <location>
        <begin position="132"/>
        <end position="168"/>
    </location>
</feature>
<dbReference type="GeneID" id="14872698"/>
<dbReference type="STRING" id="1054147.F4PS57"/>
<evidence type="ECO:0000313" key="3">
    <source>
        <dbReference type="EMBL" id="EGG21440.1"/>
    </source>
</evidence>
<feature type="region of interest" description="Disordered" evidence="1">
    <location>
        <begin position="1"/>
        <end position="26"/>
    </location>
</feature>
<proteinExistence type="predicted"/>
<feature type="compositionally biased region" description="Polar residues" evidence="1">
    <location>
        <begin position="157"/>
        <end position="168"/>
    </location>
</feature>
<dbReference type="KEGG" id="dfa:DFA_01324"/>
<gene>
    <name evidence="3" type="ORF">DFA_01324</name>
</gene>
<evidence type="ECO:0000256" key="1">
    <source>
        <dbReference type="SAM" id="MobiDB-lite"/>
    </source>
</evidence>
<keyword evidence="4" id="KW-1185">Reference proteome</keyword>
<name>F4PS57_CACFS</name>
<dbReference type="AlphaFoldDB" id="F4PS57"/>
<dbReference type="OrthoDB" id="15691at2759"/>
<feature type="domain" description="Ras guanine nucleotide exchange factor glfB-like C-terminal" evidence="2">
    <location>
        <begin position="184"/>
        <end position="353"/>
    </location>
</feature>
<evidence type="ECO:0000259" key="2">
    <source>
        <dbReference type="Pfam" id="PF24929"/>
    </source>
</evidence>
<dbReference type="InterPro" id="IPR056651">
    <property type="entry name" value="GlfB-like_C"/>
</dbReference>
<dbReference type="RefSeq" id="XP_004359290.1">
    <property type="nucleotide sequence ID" value="XM_004359233.1"/>
</dbReference>
<dbReference type="Pfam" id="PF24929">
    <property type="entry name" value="GlfB_C"/>
    <property type="match status" value="1"/>
</dbReference>
<reference evidence="4" key="1">
    <citation type="journal article" date="2011" name="Genome Res.">
        <title>Phylogeny-wide analysis of social amoeba genomes highlights ancient origins for complex intercellular communication.</title>
        <authorList>
            <person name="Heidel A.J."/>
            <person name="Lawal H.M."/>
            <person name="Felder M."/>
            <person name="Schilde C."/>
            <person name="Helps N.R."/>
            <person name="Tunggal B."/>
            <person name="Rivero F."/>
            <person name="John U."/>
            <person name="Schleicher M."/>
            <person name="Eichinger L."/>
            <person name="Platzer M."/>
            <person name="Noegel A.A."/>
            <person name="Schaap P."/>
            <person name="Gloeckner G."/>
        </authorList>
    </citation>
    <scope>NUCLEOTIDE SEQUENCE [LARGE SCALE GENOMIC DNA]</scope>
    <source>
        <strain evidence="4">SH3</strain>
    </source>
</reference>
<feature type="compositionally biased region" description="Low complexity" evidence="1">
    <location>
        <begin position="1"/>
        <end position="21"/>
    </location>
</feature>
<sequence length="385" mass="43008">MGACSSKQQKKPNNNNNSTSSLGSVGGANISQQALENQKRHELEHKNNLHQVAINWRNNTIGIWNRTHDKLAIHTDIPRLGHKIDIIDKLDRLNNISFTSVSMGASQSNMSDSPTYVSTNDITIAAKVHSENSNINGNGASSDDLSSQQQQQQQLSNGETSNNNFTDSTTMTAGGSFVTAQVLKKEEVVLQVMLALARLLDGTDKEAQIRNQFHNYIKGAGDMSQQLLQFLEHVVGEESRMMQLLKVCHQKIILPAYYFIKANLFEELPFRDKRGSWRLKITFEEDGTVSAVHSKRQQSTAGSENDPEFEFEWCLTAIYDKEMNITNLKIDVVDLIISKNINESKKQEIQQAFSTLQLATTTSNSSSDCFKLVSNPPPLNKFVES</sequence>
<feature type="compositionally biased region" description="Low complexity" evidence="1">
    <location>
        <begin position="141"/>
        <end position="156"/>
    </location>
</feature>
<evidence type="ECO:0000313" key="4">
    <source>
        <dbReference type="Proteomes" id="UP000007797"/>
    </source>
</evidence>
<dbReference type="PANTHER" id="PTHR36127:SF5">
    <property type="entry name" value="COMM DOMAIN-CONTAINING PROTEIN"/>
    <property type="match status" value="1"/>
</dbReference>
<protein>
    <recommendedName>
        <fullName evidence="2">Ras guanine nucleotide exchange factor glfB-like C-terminal domain-containing protein</fullName>
    </recommendedName>
</protein>